<evidence type="ECO:0000313" key="2">
    <source>
        <dbReference type="EMBL" id="VFJ93575.1"/>
    </source>
</evidence>
<accession>A0A450UQP7</accession>
<proteinExistence type="predicted"/>
<dbReference type="EMBL" id="CAADFG010000008">
    <property type="protein sequence ID" value="VFJ88318.1"/>
    <property type="molecule type" value="Genomic_DNA"/>
</dbReference>
<organism evidence="3">
    <name type="scientific">Candidatus Kentrum eta</name>
    <dbReference type="NCBI Taxonomy" id="2126337"/>
    <lineage>
        <taxon>Bacteria</taxon>
        <taxon>Pseudomonadati</taxon>
        <taxon>Pseudomonadota</taxon>
        <taxon>Gammaproteobacteria</taxon>
        <taxon>Candidatus Kentrum</taxon>
    </lineage>
</organism>
<dbReference type="AlphaFoldDB" id="A0A450UQP7"/>
<evidence type="ECO:0000313" key="1">
    <source>
        <dbReference type="EMBL" id="VFJ88318.1"/>
    </source>
</evidence>
<evidence type="ECO:0000313" key="3">
    <source>
        <dbReference type="EMBL" id="VFJ94893.1"/>
    </source>
</evidence>
<reference evidence="3" key="1">
    <citation type="submission" date="2019-02" db="EMBL/GenBank/DDBJ databases">
        <authorList>
            <person name="Gruber-Vodicka R. H."/>
            <person name="Seah K. B. B."/>
        </authorList>
    </citation>
    <scope>NUCLEOTIDE SEQUENCE</scope>
    <source>
        <strain evidence="3">BECK_SA2B12</strain>
        <strain evidence="1">BECK_SA2B15</strain>
        <strain evidence="2">BECK_SA2B20</strain>
    </source>
</reference>
<gene>
    <name evidence="1" type="ORF">BECKH772A_GA0070896_100085</name>
    <name evidence="2" type="ORF">BECKH772B_GA0070898_1004623</name>
    <name evidence="3" type="ORF">BECKH772C_GA0070978_1000143</name>
</gene>
<name>A0A450UQP7_9GAMM</name>
<sequence>MAGAFAEVSDAVRARARELMSSGKVMAMDALHVAVAIEYRRSQPRIGLETEAIFTVPDLIGADWN</sequence>
<dbReference type="EMBL" id="CAADFJ010000001">
    <property type="protein sequence ID" value="VFJ94893.1"/>
    <property type="molecule type" value="Genomic_DNA"/>
</dbReference>
<protein>
    <submittedName>
        <fullName evidence="3">Uncharacterized protein</fullName>
    </submittedName>
</protein>
<dbReference type="EMBL" id="CAADFI010000046">
    <property type="protein sequence ID" value="VFJ93575.1"/>
    <property type="molecule type" value="Genomic_DNA"/>
</dbReference>